<sequence>NPKPGSDLAKIDCTSEKKHKPSKTKPKSNEIMSKTTDNKYRTSKPKSNCSGRKYKTSETKAKPS</sequence>
<protein>
    <submittedName>
        <fullName evidence="2">Uncharacterized protein</fullName>
    </submittedName>
</protein>
<dbReference type="OrthoDB" id="10433601at2759"/>
<dbReference type="Proteomes" id="UP000309340">
    <property type="component" value="Unassembled WGS sequence"/>
</dbReference>
<organism evidence="2 3">
    <name type="scientific">Friedmanniomyces simplex</name>
    <dbReference type="NCBI Taxonomy" id="329884"/>
    <lineage>
        <taxon>Eukaryota</taxon>
        <taxon>Fungi</taxon>
        <taxon>Dikarya</taxon>
        <taxon>Ascomycota</taxon>
        <taxon>Pezizomycotina</taxon>
        <taxon>Dothideomycetes</taxon>
        <taxon>Dothideomycetidae</taxon>
        <taxon>Mycosphaerellales</taxon>
        <taxon>Teratosphaeriaceae</taxon>
        <taxon>Friedmanniomyces</taxon>
    </lineage>
</organism>
<feature type="compositionally biased region" description="Basic residues" evidence="1">
    <location>
        <begin position="17"/>
        <end position="26"/>
    </location>
</feature>
<keyword evidence="3" id="KW-1185">Reference proteome</keyword>
<evidence type="ECO:0000313" key="3">
    <source>
        <dbReference type="Proteomes" id="UP000309340"/>
    </source>
</evidence>
<gene>
    <name evidence="2" type="ORF">B0A55_13567</name>
</gene>
<dbReference type="EMBL" id="NAJQ01002756">
    <property type="protein sequence ID" value="TKA38031.1"/>
    <property type="molecule type" value="Genomic_DNA"/>
</dbReference>
<accession>A0A4U0UQ15</accession>
<feature type="non-terminal residue" evidence="2">
    <location>
        <position position="1"/>
    </location>
</feature>
<feature type="compositionally biased region" description="Basic and acidic residues" evidence="1">
    <location>
        <begin position="55"/>
        <end position="64"/>
    </location>
</feature>
<evidence type="ECO:0000313" key="2">
    <source>
        <dbReference type="EMBL" id="TKA38031.1"/>
    </source>
</evidence>
<proteinExistence type="predicted"/>
<evidence type="ECO:0000256" key="1">
    <source>
        <dbReference type="SAM" id="MobiDB-lite"/>
    </source>
</evidence>
<feature type="region of interest" description="Disordered" evidence="1">
    <location>
        <begin position="1"/>
        <end position="64"/>
    </location>
</feature>
<comment type="caution">
    <text evidence="2">The sequence shown here is derived from an EMBL/GenBank/DDBJ whole genome shotgun (WGS) entry which is preliminary data.</text>
</comment>
<dbReference type="AlphaFoldDB" id="A0A4U0UQ15"/>
<reference evidence="2 3" key="1">
    <citation type="submission" date="2017-03" db="EMBL/GenBank/DDBJ databases">
        <title>Genomes of endolithic fungi from Antarctica.</title>
        <authorList>
            <person name="Coleine C."/>
            <person name="Masonjones S."/>
            <person name="Stajich J.E."/>
        </authorList>
    </citation>
    <scope>NUCLEOTIDE SEQUENCE [LARGE SCALE GENOMIC DNA]</scope>
    <source>
        <strain evidence="2 3">CCFEE 5184</strain>
    </source>
</reference>
<name>A0A4U0UQ15_9PEZI</name>